<proteinExistence type="inferred from homology"/>
<feature type="transmembrane region" description="Helical" evidence="6">
    <location>
        <begin position="194"/>
        <end position="220"/>
    </location>
</feature>
<dbReference type="GO" id="GO:0005886">
    <property type="term" value="C:plasma membrane"/>
    <property type="evidence" value="ECO:0007669"/>
    <property type="project" value="TreeGrafter"/>
</dbReference>
<feature type="transmembrane region" description="Helical" evidence="6">
    <location>
        <begin position="349"/>
        <end position="367"/>
    </location>
</feature>
<sequence>MRENFSTRGKLVHTIVSMTSEQNSTTTPTTDSFLADASPRAVRKQLAAIAIPTLGQLIAEPIFILADTAFVGTISDTALAGLSIGSTIILTSVGLCLFLAYSTTSRVSILMGSGHTREGLKAGTSGMWLATLIGAVLTLAIVGGAYPISYALGARGAMLDSATVYVHTAGLGITGTLIAYAANGMFRGLRKANITLWSAVAGAVVNILLDALFIFVFHWGVAGSGIATGIAQWLMCAIVVLYLLPILRRHQVTLKPDFAGVKESAGDGLMLFVRTAALRVGMVATIMVATAMGTRVLASFQVINSSWNLALNVLDAIGVGGQALVGAALGAKNIKLVHSLIKEIERAGIIWGAYVGLLFAIFGYTGAHLFTTDAQTAQIIAVCAVVVGIFFPYHGWLWALDGVLIGAGDFTYLAKLCSVSAVAHIVFLIITFFAVHGASELIQAIALWLVFNIVFMGIRGIGNINRAHTDTWIRAAIED</sequence>
<dbReference type="PANTHER" id="PTHR42893">
    <property type="entry name" value="PROTEIN DETOXIFICATION 44, CHLOROPLASTIC-RELATED"/>
    <property type="match status" value="1"/>
</dbReference>
<keyword evidence="4 6" id="KW-1133">Transmembrane helix</keyword>
<comment type="subcellular location">
    <subcellularLocation>
        <location evidence="1">Membrane</location>
        <topology evidence="1">Multi-pass membrane protein</topology>
    </subcellularLocation>
</comment>
<evidence type="ECO:0000256" key="3">
    <source>
        <dbReference type="ARBA" id="ARBA00022692"/>
    </source>
</evidence>
<evidence type="ECO:0000256" key="2">
    <source>
        <dbReference type="ARBA" id="ARBA00010199"/>
    </source>
</evidence>
<evidence type="ECO:0000313" key="8">
    <source>
        <dbReference type="Proteomes" id="UP000016519"/>
    </source>
</evidence>
<feature type="transmembrane region" description="Helical" evidence="6">
    <location>
        <begin position="268"/>
        <end position="289"/>
    </location>
</feature>
<comment type="caution">
    <text evidence="7">The sequence shown here is derived from an EMBL/GenBank/DDBJ whole genome shotgun (WGS) entry which is preliminary data.</text>
</comment>
<dbReference type="STRING" id="419015.HMPREF3214_00082"/>
<dbReference type="Pfam" id="PF01554">
    <property type="entry name" value="MatE"/>
    <property type="match status" value="2"/>
</dbReference>
<evidence type="ECO:0000313" key="7">
    <source>
        <dbReference type="EMBL" id="ERH31835.1"/>
    </source>
</evidence>
<protein>
    <submittedName>
        <fullName evidence="7">MATE efflux family protein</fullName>
    </submittedName>
</protein>
<keyword evidence="3 6" id="KW-0812">Transmembrane</keyword>
<feature type="transmembrane region" description="Helical" evidence="6">
    <location>
        <begin position="226"/>
        <end position="247"/>
    </location>
</feature>
<feature type="transmembrane region" description="Helical" evidence="6">
    <location>
        <begin position="164"/>
        <end position="182"/>
    </location>
</feature>
<feature type="transmembrane region" description="Helical" evidence="6">
    <location>
        <begin position="78"/>
        <end position="101"/>
    </location>
</feature>
<dbReference type="PATRIC" id="fig|1321816.3.peg.230"/>
<gene>
    <name evidence="7" type="ORF">HMPREF9244_00273</name>
</gene>
<evidence type="ECO:0000256" key="1">
    <source>
        <dbReference type="ARBA" id="ARBA00004141"/>
    </source>
</evidence>
<dbReference type="NCBIfam" id="TIGR00797">
    <property type="entry name" value="matE"/>
    <property type="match status" value="1"/>
</dbReference>
<dbReference type="AlphaFoldDB" id="U1QWS8"/>
<dbReference type="HOGENOM" id="CLU_012893_16_3_11"/>
<keyword evidence="8" id="KW-1185">Reference proteome</keyword>
<comment type="similarity">
    <text evidence="2">Belongs to the multi antimicrobial extrusion (MATE) (TC 2.A.66.1) family.</text>
</comment>
<keyword evidence="5 6" id="KW-0472">Membrane</keyword>
<feature type="transmembrane region" description="Helical" evidence="6">
    <location>
        <begin position="309"/>
        <end position="329"/>
    </location>
</feature>
<feature type="transmembrane region" description="Helical" evidence="6">
    <location>
        <begin position="412"/>
        <end position="435"/>
    </location>
</feature>
<evidence type="ECO:0000256" key="4">
    <source>
        <dbReference type="ARBA" id="ARBA00022989"/>
    </source>
</evidence>
<organism evidence="7 8">
    <name type="scientific">Alloscardovia omnicolens F0580</name>
    <dbReference type="NCBI Taxonomy" id="1321816"/>
    <lineage>
        <taxon>Bacteria</taxon>
        <taxon>Bacillati</taxon>
        <taxon>Actinomycetota</taxon>
        <taxon>Actinomycetes</taxon>
        <taxon>Bifidobacteriales</taxon>
        <taxon>Bifidobacteriaceae</taxon>
        <taxon>Alloscardovia</taxon>
    </lineage>
</organism>
<feature type="transmembrane region" description="Helical" evidence="6">
    <location>
        <begin position="46"/>
        <end position="66"/>
    </location>
</feature>
<reference evidence="7 8" key="1">
    <citation type="submission" date="2013-08" db="EMBL/GenBank/DDBJ databases">
        <authorList>
            <person name="Weinstock G."/>
            <person name="Sodergren E."/>
            <person name="Wylie T."/>
            <person name="Fulton L."/>
            <person name="Fulton R."/>
            <person name="Fronick C."/>
            <person name="O'Laughlin M."/>
            <person name="Godfrey J."/>
            <person name="Miner T."/>
            <person name="Herter B."/>
            <person name="Appelbaum E."/>
            <person name="Cordes M."/>
            <person name="Lek S."/>
            <person name="Wollam A."/>
            <person name="Pepin K.H."/>
            <person name="Palsikar V.B."/>
            <person name="Mitreva M."/>
            <person name="Wilson R.K."/>
        </authorList>
    </citation>
    <scope>NUCLEOTIDE SEQUENCE [LARGE SCALE GENOMIC DNA]</scope>
    <source>
        <strain evidence="7 8">F0580</strain>
    </source>
</reference>
<feature type="transmembrane region" description="Helical" evidence="6">
    <location>
        <begin position="127"/>
        <end position="152"/>
    </location>
</feature>
<evidence type="ECO:0000256" key="5">
    <source>
        <dbReference type="ARBA" id="ARBA00023136"/>
    </source>
</evidence>
<name>U1QWS8_9BIFI</name>
<dbReference type="EMBL" id="AWSI01000009">
    <property type="protein sequence ID" value="ERH31835.1"/>
    <property type="molecule type" value="Genomic_DNA"/>
</dbReference>
<dbReference type="PANTHER" id="PTHR42893:SF46">
    <property type="entry name" value="PROTEIN DETOXIFICATION 44, CHLOROPLASTIC"/>
    <property type="match status" value="1"/>
</dbReference>
<feature type="transmembrane region" description="Helical" evidence="6">
    <location>
        <begin position="379"/>
        <end position="400"/>
    </location>
</feature>
<dbReference type="Proteomes" id="UP000016519">
    <property type="component" value="Unassembled WGS sequence"/>
</dbReference>
<dbReference type="GO" id="GO:0042910">
    <property type="term" value="F:xenobiotic transmembrane transporter activity"/>
    <property type="evidence" value="ECO:0007669"/>
    <property type="project" value="InterPro"/>
</dbReference>
<dbReference type="InterPro" id="IPR044644">
    <property type="entry name" value="DinF-like"/>
</dbReference>
<feature type="transmembrane region" description="Helical" evidence="6">
    <location>
        <begin position="441"/>
        <end position="458"/>
    </location>
</feature>
<dbReference type="GO" id="GO:0015297">
    <property type="term" value="F:antiporter activity"/>
    <property type="evidence" value="ECO:0007669"/>
    <property type="project" value="InterPro"/>
</dbReference>
<accession>U1QWS8</accession>
<evidence type="ECO:0000256" key="6">
    <source>
        <dbReference type="SAM" id="Phobius"/>
    </source>
</evidence>
<dbReference type="InterPro" id="IPR002528">
    <property type="entry name" value="MATE_fam"/>
</dbReference>